<accession>A0A1G2E044</accession>
<dbReference type="STRING" id="1801663.A2175_01760"/>
<sequence>MKAMKKIKLFIIVLAVIVGIAGIYYYQKNIYSKEVLKLEILGPSEAEAAQEIEYVVKYKNNGDTRLDDPQLVFEYPEYSIPIGESSLRITKTAIDLGDAVYPGQEQTFSFKARLLGKEDDIKTAKATLSYRPKNLKAGYESSTTLTTVIKKVPITFEFDLPSKIASGKELTFRLNYYSNINFSIPDLRITVEYPTDFEYIDSLPKALDKTEWDIGSLNKAGGGRIEISGKLKGDVDEEKIFQAKIGSWQNGEFILLKETTKEVVITKPSLYISQQINGSHGYVANPGDILHYEISFENVGEEILSNLSLIVKLEGKAFDFETLKTPQGDFAAGDNSIVFDWKKVSQLQFLDAKEEGTVDFWINLKKEWDISGSQDKNPVIKDSVFLNQANEEFINKVNSKLVILQKGYFNDEVFGNYGPLPPRVGEDTTYTIMWNVQNFYNDVSDVKVKARLPKNVELTGNIFPSELSSKFAFDSLSREITWQVGDLKMSQGVANTPAPNISFQIKFTPSADQRGERPNLIGEAEITGQDQWTGATIEGTSPAVTTLLPDDKTITSEKTIVQ</sequence>
<gene>
    <name evidence="2" type="ORF">A2175_01760</name>
</gene>
<proteinExistence type="predicted"/>
<evidence type="ECO:0008006" key="4">
    <source>
        <dbReference type="Google" id="ProtNLM"/>
    </source>
</evidence>
<evidence type="ECO:0000256" key="1">
    <source>
        <dbReference type="SAM" id="Phobius"/>
    </source>
</evidence>
<reference evidence="2 3" key="1">
    <citation type="journal article" date="2016" name="Nat. Commun.">
        <title>Thousands of microbial genomes shed light on interconnected biogeochemical processes in an aquifer system.</title>
        <authorList>
            <person name="Anantharaman K."/>
            <person name="Brown C.T."/>
            <person name="Hug L.A."/>
            <person name="Sharon I."/>
            <person name="Castelle C.J."/>
            <person name="Probst A.J."/>
            <person name="Thomas B.C."/>
            <person name="Singh A."/>
            <person name="Wilkins M.J."/>
            <person name="Karaoz U."/>
            <person name="Brodie E.L."/>
            <person name="Williams K.H."/>
            <person name="Hubbard S.S."/>
            <person name="Banfield J.F."/>
        </authorList>
    </citation>
    <scope>NUCLEOTIDE SEQUENCE [LARGE SCALE GENOMIC DNA]</scope>
</reference>
<dbReference type="Proteomes" id="UP000176755">
    <property type="component" value="Unassembled WGS sequence"/>
</dbReference>
<organism evidence="2 3">
    <name type="scientific">Candidatus Nealsonbacteria bacterium RBG_13_42_11</name>
    <dbReference type="NCBI Taxonomy" id="1801663"/>
    <lineage>
        <taxon>Bacteria</taxon>
        <taxon>Candidatus Nealsoniibacteriota</taxon>
    </lineage>
</organism>
<keyword evidence="1" id="KW-1133">Transmembrane helix</keyword>
<keyword evidence="1" id="KW-0472">Membrane</keyword>
<evidence type="ECO:0000313" key="2">
    <source>
        <dbReference type="EMBL" id="OGZ19032.1"/>
    </source>
</evidence>
<dbReference type="EMBL" id="MHLY01000003">
    <property type="protein sequence ID" value="OGZ19032.1"/>
    <property type="molecule type" value="Genomic_DNA"/>
</dbReference>
<dbReference type="AlphaFoldDB" id="A0A1G2E044"/>
<feature type="transmembrane region" description="Helical" evidence="1">
    <location>
        <begin position="7"/>
        <end position="26"/>
    </location>
</feature>
<evidence type="ECO:0000313" key="3">
    <source>
        <dbReference type="Proteomes" id="UP000176755"/>
    </source>
</evidence>
<protein>
    <recommendedName>
        <fullName evidence="4">DUF11 domain-containing protein</fullName>
    </recommendedName>
</protein>
<name>A0A1G2E044_9BACT</name>
<dbReference type="Gene3D" id="2.60.40.1170">
    <property type="entry name" value="Mu homology domain, subdomain B"/>
    <property type="match status" value="1"/>
</dbReference>
<comment type="caution">
    <text evidence="2">The sequence shown here is derived from an EMBL/GenBank/DDBJ whole genome shotgun (WGS) entry which is preliminary data.</text>
</comment>
<keyword evidence="1" id="KW-0812">Transmembrane</keyword>